<dbReference type="InterPro" id="IPR036890">
    <property type="entry name" value="HATPase_C_sf"/>
</dbReference>
<dbReference type="Proteomes" id="UP000050501">
    <property type="component" value="Unassembled WGS sequence"/>
</dbReference>
<name>A0A0P6YDA3_9CHLR</name>
<dbReference type="GO" id="GO:0000155">
    <property type="term" value="F:phosphorelay sensor kinase activity"/>
    <property type="evidence" value="ECO:0007669"/>
    <property type="project" value="InterPro"/>
</dbReference>
<evidence type="ECO:0000256" key="6">
    <source>
        <dbReference type="ARBA" id="ARBA00022777"/>
    </source>
</evidence>
<keyword evidence="5" id="KW-0808">Transferase</keyword>
<dbReference type="InterPro" id="IPR011006">
    <property type="entry name" value="CheY-like_superfamily"/>
</dbReference>
<keyword evidence="4 9" id="KW-0597">Phosphoprotein</keyword>
<sequence>MDIQSNHQNAFAPNDVAVLQILADQIAVAIDNAQAYELTQKAILEMQEVDRLKSQFLANMSHELRTPLNSIIGFSRVILKGIDGPINDIQTQDLTAIYNSGQHLLNLINDILDLSKIEAGKMELSFADVDLNDLVNSVLSTAIGLVKDKPIKLQHNLPVNLPLIYADPTRVRQVLLNLISNAAKFTDEGSITVELSTVTSPEDRPEVMVAVVDTGAGIAEEDTVKLFQPFSQVDDSPTRKTGGTGLGLSICRSFIEMHGGRIGLLRSEIGVGSTFFFTLPIPVKEIPIPAPEIDSDEKAVILSIDDDAQVISLYQRYLSPHGYSVVPLTDPKQAVEEARKIKPLAITLDIMMPEKDGWSVLHDLKNDPETRQIPVIICSILEQEEKGFSLGASDYLTKPFLHEDLIAAISRLNRDETIHNILIIDDDPDDQRLVQKMLEDSGKFQLTTANSGASGWDAIQQNRPDAVIMDLFMPDMDGFTLLSKLRSDPDLRSLPVLVISGVDLTAEQHAQLAEFGQQLLTKGYLRESELLDHLEGALHKLRSTNHEKEA</sequence>
<evidence type="ECO:0000256" key="5">
    <source>
        <dbReference type="ARBA" id="ARBA00022679"/>
    </source>
</evidence>
<dbReference type="CDD" id="cd00082">
    <property type="entry name" value="HisKA"/>
    <property type="match status" value="1"/>
</dbReference>
<keyword evidence="13" id="KW-1185">Reference proteome</keyword>
<dbReference type="PROSITE" id="PS50109">
    <property type="entry name" value="HIS_KIN"/>
    <property type="match status" value="1"/>
</dbReference>
<evidence type="ECO:0000259" key="11">
    <source>
        <dbReference type="PROSITE" id="PS50110"/>
    </source>
</evidence>
<dbReference type="InterPro" id="IPR003661">
    <property type="entry name" value="HisK_dim/P_dom"/>
</dbReference>
<dbReference type="Gene3D" id="3.30.450.40">
    <property type="match status" value="1"/>
</dbReference>
<keyword evidence="6" id="KW-0418">Kinase</keyword>
<evidence type="ECO:0000313" key="12">
    <source>
        <dbReference type="EMBL" id="KPL83000.1"/>
    </source>
</evidence>
<dbReference type="SMART" id="SM00448">
    <property type="entry name" value="REC"/>
    <property type="match status" value="2"/>
</dbReference>
<dbReference type="FunFam" id="3.30.565.10:FF:000010">
    <property type="entry name" value="Sensor histidine kinase RcsC"/>
    <property type="match status" value="1"/>
</dbReference>
<dbReference type="InterPro" id="IPR036097">
    <property type="entry name" value="HisK_dim/P_sf"/>
</dbReference>
<evidence type="ECO:0000313" key="13">
    <source>
        <dbReference type="Proteomes" id="UP000050501"/>
    </source>
</evidence>
<dbReference type="PROSITE" id="PS50110">
    <property type="entry name" value="RESPONSE_REGULATORY"/>
    <property type="match status" value="2"/>
</dbReference>
<dbReference type="InterPro" id="IPR001789">
    <property type="entry name" value="Sig_transdc_resp-reg_receiver"/>
</dbReference>
<proteinExistence type="inferred from homology"/>
<comment type="caution">
    <text evidence="12">The sequence shown here is derived from an EMBL/GenBank/DDBJ whole genome shotgun (WGS) entry which is preliminary data.</text>
</comment>
<accession>A0A0P6YDA3</accession>
<feature type="modified residue" description="4-aspartylphosphate" evidence="9">
    <location>
        <position position="470"/>
    </location>
</feature>
<feature type="modified residue" description="4-aspartylphosphate" evidence="9">
    <location>
        <position position="349"/>
    </location>
</feature>
<dbReference type="Pfam" id="PF02518">
    <property type="entry name" value="HATPase_c"/>
    <property type="match status" value="1"/>
</dbReference>
<dbReference type="Gene3D" id="1.10.287.130">
    <property type="match status" value="1"/>
</dbReference>
<evidence type="ECO:0000256" key="7">
    <source>
        <dbReference type="ARBA" id="ARBA00023012"/>
    </source>
</evidence>
<reference evidence="12 13" key="1">
    <citation type="submission" date="2015-07" db="EMBL/GenBank/DDBJ databases">
        <title>Genome sequence of Levilinea saccharolytica DSM 16555.</title>
        <authorList>
            <person name="Hemp J."/>
            <person name="Ward L.M."/>
            <person name="Pace L.A."/>
            <person name="Fischer W.W."/>
        </authorList>
    </citation>
    <scope>NUCLEOTIDE SEQUENCE [LARGE SCALE GENOMIC DNA]</scope>
    <source>
        <strain evidence="12 13">KIBI-1</strain>
    </source>
</reference>
<dbReference type="InterPro" id="IPR005467">
    <property type="entry name" value="His_kinase_dom"/>
</dbReference>
<dbReference type="EC" id="2.7.13.3" evidence="3"/>
<feature type="domain" description="Histidine kinase" evidence="10">
    <location>
        <begin position="59"/>
        <end position="283"/>
    </location>
</feature>
<evidence type="ECO:0000256" key="4">
    <source>
        <dbReference type="ARBA" id="ARBA00022553"/>
    </source>
</evidence>
<evidence type="ECO:0000256" key="1">
    <source>
        <dbReference type="ARBA" id="ARBA00000085"/>
    </source>
</evidence>
<dbReference type="InterPro" id="IPR003594">
    <property type="entry name" value="HATPase_dom"/>
</dbReference>
<dbReference type="AlphaFoldDB" id="A0A0P6YDA3"/>
<evidence type="ECO:0000259" key="10">
    <source>
        <dbReference type="PROSITE" id="PS50109"/>
    </source>
</evidence>
<dbReference type="PANTHER" id="PTHR43047:SF72">
    <property type="entry name" value="OSMOSENSING HISTIDINE PROTEIN KINASE SLN1"/>
    <property type="match status" value="1"/>
</dbReference>
<dbReference type="GO" id="GO:0009927">
    <property type="term" value="F:histidine phosphotransfer kinase activity"/>
    <property type="evidence" value="ECO:0007669"/>
    <property type="project" value="TreeGrafter"/>
</dbReference>
<feature type="domain" description="Response regulatory" evidence="11">
    <location>
        <begin position="300"/>
        <end position="413"/>
    </location>
</feature>
<dbReference type="STRING" id="229921.ADN01_08805"/>
<dbReference type="SMART" id="SM00388">
    <property type="entry name" value="HisKA"/>
    <property type="match status" value="1"/>
</dbReference>
<dbReference type="EMBL" id="LGCM01000033">
    <property type="protein sequence ID" value="KPL83000.1"/>
    <property type="molecule type" value="Genomic_DNA"/>
</dbReference>
<evidence type="ECO:0000256" key="2">
    <source>
        <dbReference type="ARBA" id="ARBA00006402"/>
    </source>
</evidence>
<gene>
    <name evidence="12" type="ORF">ADN01_08805</name>
</gene>
<dbReference type="SUPFAM" id="SSF47384">
    <property type="entry name" value="Homodimeric domain of signal transducing histidine kinase"/>
    <property type="match status" value="1"/>
</dbReference>
<dbReference type="Gene3D" id="3.30.565.10">
    <property type="entry name" value="Histidine kinase-like ATPase, C-terminal domain"/>
    <property type="match status" value="1"/>
</dbReference>
<feature type="domain" description="Response regulatory" evidence="11">
    <location>
        <begin position="420"/>
        <end position="542"/>
    </location>
</feature>
<dbReference type="InterPro" id="IPR029016">
    <property type="entry name" value="GAF-like_dom_sf"/>
</dbReference>
<keyword evidence="7" id="KW-0902">Two-component regulatory system</keyword>
<evidence type="ECO:0000256" key="3">
    <source>
        <dbReference type="ARBA" id="ARBA00012438"/>
    </source>
</evidence>
<dbReference type="InterPro" id="IPR004358">
    <property type="entry name" value="Sig_transdc_His_kin-like_C"/>
</dbReference>
<dbReference type="Pfam" id="PF00072">
    <property type="entry name" value="Response_reg"/>
    <property type="match status" value="2"/>
</dbReference>
<protein>
    <recommendedName>
        <fullName evidence="8">Circadian input-output histidine kinase CikA</fullName>
        <ecNumber evidence="3">2.7.13.3</ecNumber>
    </recommendedName>
</protein>
<dbReference type="SUPFAM" id="SSF55874">
    <property type="entry name" value="ATPase domain of HSP90 chaperone/DNA topoisomerase II/histidine kinase"/>
    <property type="match status" value="1"/>
</dbReference>
<dbReference type="SMART" id="SM00387">
    <property type="entry name" value="HATPase_c"/>
    <property type="match status" value="1"/>
</dbReference>
<evidence type="ECO:0000256" key="8">
    <source>
        <dbReference type="ARBA" id="ARBA00074306"/>
    </source>
</evidence>
<dbReference type="SUPFAM" id="SSF55781">
    <property type="entry name" value="GAF domain-like"/>
    <property type="match status" value="1"/>
</dbReference>
<comment type="catalytic activity">
    <reaction evidence="1">
        <text>ATP + protein L-histidine = ADP + protein N-phospho-L-histidine.</text>
        <dbReference type="EC" id="2.7.13.3"/>
    </reaction>
</comment>
<comment type="similarity">
    <text evidence="2">In the N-terminal section; belongs to the phytochrome family.</text>
</comment>
<organism evidence="12 13">
    <name type="scientific">Levilinea saccharolytica</name>
    <dbReference type="NCBI Taxonomy" id="229921"/>
    <lineage>
        <taxon>Bacteria</taxon>
        <taxon>Bacillati</taxon>
        <taxon>Chloroflexota</taxon>
        <taxon>Anaerolineae</taxon>
        <taxon>Anaerolineales</taxon>
        <taxon>Anaerolineaceae</taxon>
        <taxon>Levilinea</taxon>
    </lineage>
</organism>
<dbReference type="CDD" id="cd16922">
    <property type="entry name" value="HATPase_EvgS-ArcB-TorS-like"/>
    <property type="match status" value="1"/>
</dbReference>
<evidence type="ECO:0000256" key="9">
    <source>
        <dbReference type="PROSITE-ProRule" id="PRU00169"/>
    </source>
</evidence>
<dbReference type="GO" id="GO:0005886">
    <property type="term" value="C:plasma membrane"/>
    <property type="evidence" value="ECO:0007669"/>
    <property type="project" value="TreeGrafter"/>
</dbReference>
<dbReference type="PRINTS" id="PR00344">
    <property type="entry name" value="BCTRLSENSOR"/>
</dbReference>
<dbReference type="Pfam" id="PF00512">
    <property type="entry name" value="HisKA"/>
    <property type="match status" value="1"/>
</dbReference>
<dbReference type="Gene3D" id="3.40.50.2300">
    <property type="match status" value="2"/>
</dbReference>
<dbReference type="PANTHER" id="PTHR43047">
    <property type="entry name" value="TWO-COMPONENT HISTIDINE PROTEIN KINASE"/>
    <property type="match status" value="1"/>
</dbReference>
<dbReference type="SUPFAM" id="SSF52172">
    <property type="entry name" value="CheY-like"/>
    <property type="match status" value="2"/>
</dbReference>